<feature type="domain" description="Glycosyltransferase subfamily 4-like N-terminal" evidence="3">
    <location>
        <begin position="32"/>
        <end position="176"/>
    </location>
</feature>
<dbReference type="EMBL" id="WQLA01000001">
    <property type="protein sequence ID" value="MVN89746.1"/>
    <property type="molecule type" value="Genomic_DNA"/>
</dbReference>
<evidence type="ECO:0000259" key="3">
    <source>
        <dbReference type="Pfam" id="PF13439"/>
    </source>
</evidence>
<dbReference type="GO" id="GO:0009103">
    <property type="term" value="P:lipopolysaccharide biosynthetic process"/>
    <property type="evidence" value="ECO:0007669"/>
    <property type="project" value="TreeGrafter"/>
</dbReference>
<proteinExistence type="predicted"/>
<keyword evidence="1 4" id="KW-0808">Transferase</keyword>
<accession>A0A6I4I8H8</accession>
<dbReference type="OrthoDB" id="9801609at2"/>
<sequence>MIIGFDAKRAFLNSTGLGNYSRWLIKSVAQYQPQNQISLYTPRVRQNRYKDEFNRFKNITTVTPGHLYLSSWWRSMGVVKNLKRDNIELYHGLSHELPFGLKESDIKGVLTVHDLIFMRYPHYFKWADRVIYRAKLRYACRTATRIIAISHKTREDLIELFGVKPSKIDVVYQGCDQIFSLYHSDEYRAQVRKKYNLPKRYLLTVGTIEERKNLMLILKALEHTKDSMRLVVVGKPTDYMQQVKEYIEANHLSARVTFLHQVSFEELPVLYQLATVFVYTSRYEGFGIPVIEALNSGVPVIAATGSCLEEAGGPDSLYVNPDDEQDLARKINRIWNSPSVRQHMITRGFDYAKNFDHEKLAGQLIEVYKKTLNDA</sequence>
<dbReference type="PANTHER" id="PTHR46401">
    <property type="entry name" value="GLYCOSYLTRANSFERASE WBBK-RELATED"/>
    <property type="match status" value="1"/>
</dbReference>
<dbReference type="InterPro" id="IPR001296">
    <property type="entry name" value="Glyco_trans_1"/>
</dbReference>
<dbReference type="InterPro" id="IPR028098">
    <property type="entry name" value="Glyco_trans_4-like_N"/>
</dbReference>
<dbReference type="CDD" id="cd03809">
    <property type="entry name" value="GT4_MtfB-like"/>
    <property type="match status" value="1"/>
</dbReference>
<comment type="caution">
    <text evidence="4">The sequence shown here is derived from an EMBL/GenBank/DDBJ whole genome shotgun (WGS) entry which is preliminary data.</text>
</comment>
<dbReference type="Gene3D" id="3.40.50.2000">
    <property type="entry name" value="Glycogen Phosphorylase B"/>
    <property type="match status" value="2"/>
</dbReference>
<dbReference type="SUPFAM" id="SSF53756">
    <property type="entry name" value="UDP-Glycosyltransferase/glycogen phosphorylase"/>
    <property type="match status" value="1"/>
</dbReference>
<dbReference type="AlphaFoldDB" id="A0A6I4I8H8"/>
<gene>
    <name evidence="4" type="ORF">GO816_01275</name>
</gene>
<protein>
    <submittedName>
        <fullName evidence="4">Glycosyltransferase</fullName>
    </submittedName>
</protein>
<dbReference type="Pfam" id="PF13439">
    <property type="entry name" value="Glyco_transf_4"/>
    <property type="match status" value="1"/>
</dbReference>
<feature type="domain" description="Glycosyl transferase family 1" evidence="2">
    <location>
        <begin position="192"/>
        <end position="348"/>
    </location>
</feature>
<dbReference type="PANTHER" id="PTHR46401:SF2">
    <property type="entry name" value="GLYCOSYLTRANSFERASE WBBK-RELATED"/>
    <property type="match status" value="1"/>
</dbReference>
<evidence type="ECO:0000259" key="2">
    <source>
        <dbReference type="Pfam" id="PF00534"/>
    </source>
</evidence>
<organism evidence="4 5">
    <name type="scientific">Mucilaginibacter aquatilis</name>
    <dbReference type="NCBI Taxonomy" id="1517760"/>
    <lineage>
        <taxon>Bacteria</taxon>
        <taxon>Pseudomonadati</taxon>
        <taxon>Bacteroidota</taxon>
        <taxon>Sphingobacteriia</taxon>
        <taxon>Sphingobacteriales</taxon>
        <taxon>Sphingobacteriaceae</taxon>
        <taxon>Mucilaginibacter</taxon>
    </lineage>
</organism>
<dbReference type="Proteomes" id="UP000434850">
    <property type="component" value="Unassembled WGS sequence"/>
</dbReference>
<evidence type="ECO:0000313" key="4">
    <source>
        <dbReference type="EMBL" id="MVN89746.1"/>
    </source>
</evidence>
<name>A0A6I4I8H8_9SPHI</name>
<reference evidence="4 5" key="1">
    <citation type="submission" date="2019-12" db="EMBL/GenBank/DDBJ databases">
        <title>Mucilaginibacter sp. HME9299 genome sequencing and assembly.</title>
        <authorList>
            <person name="Kang H."/>
            <person name="Kim H."/>
            <person name="Joh K."/>
        </authorList>
    </citation>
    <scope>NUCLEOTIDE SEQUENCE [LARGE SCALE GENOMIC DNA]</scope>
    <source>
        <strain evidence="4 5">HME9299</strain>
    </source>
</reference>
<evidence type="ECO:0000256" key="1">
    <source>
        <dbReference type="ARBA" id="ARBA00022679"/>
    </source>
</evidence>
<keyword evidence="5" id="KW-1185">Reference proteome</keyword>
<dbReference type="GO" id="GO:0016757">
    <property type="term" value="F:glycosyltransferase activity"/>
    <property type="evidence" value="ECO:0007669"/>
    <property type="project" value="InterPro"/>
</dbReference>
<evidence type="ECO:0000313" key="5">
    <source>
        <dbReference type="Proteomes" id="UP000434850"/>
    </source>
</evidence>
<dbReference type="RefSeq" id="WP_157539541.1">
    <property type="nucleotide sequence ID" value="NZ_WQLA01000001.1"/>
</dbReference>
<dbReference type="Pfam" id="PF00534">
    <property type="entry name" value="Glycos_transf_1"/>
    <property type="match status" value="1"/>
</dbReference>